<organism evidence="8 9">
    <name type="scientific">Methanoculleus bourgensis (strain ATCC 43281 / DSM 3045 / OCM 15 / MS2)</name>
    <name type="common">Methanogenium bourgense</name>
    <dbReference type="NCBI Taxonomy" id="1201294"/>
    <lineage>
        <taxon>Archaea</taxon>
        <taxon>Methanobacteriati</taxon>
        <taxon>Methanobacteriota</taxon>
        <taxon>Stenosarchaea group</taxon>
        <taxon>Methanomicrobia</taxon>
        <taxon>Methanomicrobiales</taxon>
        <taxon>Methanomicrobiaceae</taxon>
        <taxon>Methanoculleus</taxon>
    </lineage>
</organism>
<dbReference type="GeneID" id="13355583"/>
<dbReference type="Proteomes" id="UP000009007">
    <property type="component" value="Chromosome I"/>
</dbReference>
<dbReference type="EMBL" id="HE964772">
    <property type="protein sequence ID" value="CCJ35981.2"/>
    <property type="molecule type" value="Genomic_DNA"/>
</dbReference>
<evidence type="ECO:0000313" key="9">
    <source>
        <dbReference type="Proteomes" id="UP000009007"/>
    </source>
</evidence>
<gene>
    <name evidence="8" type="ordered locus">BN140_1058</name>
</gene>
<dbReference type="AlphaFoldDB" id="I7KCF3"/>
<evidence type="ECO:0000256" key="1">
    <source>
        <dbReference type="ARBA" id="ARBA00001917"/>
    </source>
</evidence>
<comment type="similarity">
    <text evidence="5">Belongs to the SsuE family. Isf subfamily.</text>
</comment>
<keyword evidence="9" id="KW-1185">Reference proteome</keyword>
<evidence type="ECO:0000256" key="2">
    <source>
        <dbReference type="ARBA" id="ARBA00001966"/>
    </source>
</evidence>
<dbReference type="SUPFAM" id="SSF52218">
    <property type="entry name" value="Flavoproteins"/>
    <property type="match status" value="1"/>
</dbReference>
<dbReference type="EC" id="1.5.1.38" evidence="8"/>
<feature type="region of interest" description="Disordered" evidence="6">
    <location>
        <begin position="238"/>
        <end position="277"/>
    </location>
</feature>
<dbReference type="KEGG" id="mbg:BN140_1058"/>
<dbReference type="InterPro" id="IPR005025">
    <property type="entry name" value="FMN_Rdtase-like_dom"/>
</dbReference>
<name>I7KCF3_METBM</name>
<dbReference type="InterPro" id="IPR051796">
    <property type="entry name" value="ISF_SsuE-like"/>
</dbReference>
<accession>I7KCF3</accession>
<dbReference type="Pfam" id="PF03358">
    <property type="entry name" value="FMN_red"/>
    <property type="match status" value="1"/>
</dbReference>
<keyword evidence="4" id="KW-0288">FMN</keyword>
<dbReference type="HOGENOM" id="CLU_050993_1_1_2"/>
<dbReference type="GO" id="GO:0052873">
    <property type="term" value="F:FMN reductase (NADPH) activity"/>
    <property type="evidence" value="ECO:0007669"/>
    <property type="project" value="UniProtKB-EC"/>
</dbReference>
<evidence type="ECO:0000259" key="7">
    <source>
        <dbReference type="Pfam" id="PF03358"/>
    </source>
</evidence>
<dbReference type="PANTHER" id="PTHR43278:SF2">
    <property type="entry name" value="IRON-SULFUR FLAVOPROTEIN"/>
    <property type="match status" value="1"/>
</dbReference>
<evidence type="ECO:0000256" key="6">
    <source>
        <dbReference type="SAM" id="MobiDB-lite"/>
    </source>
</evidence>
<evidence type="ECO:0000256" key="4">
    <source>
        <dbReference type="ARBA" id="ARBA00022643"/>
    </source>
</evidence>
<keyword evidence="3" id="KW-0285">Flavoprotein</keyword>
<feature type="domain" description="NADPH-dependent FMN reductase-like" evidence="7">
    <location>
        <begin position="1"/>
        <end position="148"/>
    </location>
</feature>
<comment type="cofactor">
    <cofactor evidence="2">
        <name>[4Fe-4S] cluster</name>
        <dbReference type="ChEBI" id="CHEBI:49883"/>
    </cofactor>
</comment>
<evidence type="ECO:0000256" key="5">
    <source>
        <dbReference type="ARBA" id="ARBA00038292"/>
    </source>
</evidence>
<dbReference type="InterPro" id="IPR029039">
    <property type="entry name" value="Flavoprotein-like_sf"/>
</dbReference>
<protein>
    <submittedName>
        <fullName evidence="8">Iron-sulfur flavoprotein</fullName>
        <ecNumber evidence="8">1.5.1.38</ecNumber>
    </submittedName>
</protein>
<evidence type="ECO:0000256" key="3">
    <source>
        <dbReference type="ARBA" id="ARBA00022630"/>
    </source>
</evidence>
<feature type="compositionally biased region" description="Basic residues" evidence="6">
    <location>
        <begin position="263"/>
        <end position="277"/>
    </location>
</feature>
<dbReference type="STRING" id="1201294.BN140_1058"/>
<reference evidence="9" key="1">
    <citation type="journal article" date="2012" name="J. Bacteriol.">
        <title>Complete genome sequence of the hydrogenotrophic, methanogenic archaeon Methanoculleus bourgensis strain MS2T, isolated from a sewage sludge digester.</title>
        <authorList>
            <person name="Maus I."/>
            <person name="Wibberg D."/>
            <person name="Stantscheff R."/>
            <person name="Eikmeyer F.G."/>
            <person name="Seffner A."/>
            <person name="Boelter J."/>
            <person name="Szczepanowski R."/>
            <person name="Blom J."/>
            <person name="Jaenicke S."/>
            <person name="Konig H."/>
            <person name="Puhler A."/>
            <person name="Schluter A."/>
        </authorList>
    </citation>
    <scope>NUCLEOTIDE SEQUENCE [LARGE SCALE GENOMIC DNA]</scope>
    <source>
        <strain evidence="9">ATCC 43281 / DSM 3045 / OCM 15 / MS2</strain>
    </source>
</reference>
<sequence length="277" mass="31327">MKVLVVMGSPRKGNTYRAAKRIENTMRSLGDVEFEYLMLGDVGLAPCRGCALCLEWGEERCPILDNAPAVEEKMHNADGVIFATPVYGLAVTGLMKTFIDRFSYIFHRPRFFDKRALLLTTTGLVGEKDVLRYLDTVAGIWGFDVVSRVGIVTNPVTIPERQARRNDRRLDEAARSFFQALVEGRERRPGLGSVIIFHGQRAWFIELADHAPAYWKESGWLDPRARYWSISSNISPGIPSTHAKSAKTRSPYTSPNRNPSRSSRLRVRWRSASRPAR</sequence>
<dbReference type="Gene3D" id="3.40.50.360">
    <property type="match status" value="1"/>
</dbReference>
<dbReference type="RefSeq" id="WP_024265381.1">
    <property type="nucleotide sequence ID" value="NC_018227.2"/>
</dbReference>
<feature type="compositionally biased region" description="Low complexity" evidence="6">
    <location>
        <begin position="249"/>
        <end position="262"/>
    </location>
</feature>
<comment type="cofactor">
    <cofactor evidence="1">
        <name>FMN</name>
        <dbReference type="ChEBI" id="CHEBI:58210"/>
    </cofactor>
</comment>
<dbReference type="PATRIC" id="fig|1201294.9.peg.1172"/>
<keyword evidence="8" id="KW-0560">Oxidoreductase</keyword>
<dbReference type="PANTHER" id="PTHR43278">
    <property type="entry name" value="NAD(P)H-DEPENDENT FMN-CONTAINING OXIDOREDUCTASE YWQN-RELATED"/>
    <property type="match status" value="1"/>
</dbReference>
<evidence type="ECO:0000313" key="8">
    <source>
        <dbReference type="EMBL" id="CCJ35981.2"/>
    </source>
</evidence>
<proteinExistence type="inferred from homology"/>